<dbReference type="PANTHER" id="PTHR37490">
    <property type="entry name" value="EXPRESSED PROTEIN"/>
    <property type="match status" value="1"/>
</dbReference>
<sequence>MAKPTGPAQPKASKPQSAVGQLQAVAQYNRSVIMGKTKSEDGSWVKGKLASWRPVVYSVDEPTSQEYLHIPVNKGKEAMPYLTYIIDYYDDLSDINVFAHAHEKAWPQAWHNELLGGDYSIVTMLERLQLENVRKSGYVNLRCNGTPGCPAELHPTRKDFKKDSIEIGFRKLWEHLYGNRLFPSEVGVACCAQFAVTRERIRERPKAFYESVRSWILWTDEQDPGRTLEYFWHIIFGMPPVHCDSNYNQCICKTFGCGAAW</sequence>
<dbReference type="EMBL" id="KI966371">
    <property type="protein sequence ID" value="EWC48898.1"/>
    <property type="molecule type" value="Genomic_DNA"/>
</dbReference>
<dbReference type="InterPro" id="IPR021838">
    <property type="entry name" value="DUF3431"/>
</dbReference>
<dbReference type="PANTHER" id="PTHR37490:SF3">
    <property type="entry name" value="DUF3431 DOMAIN CONTAINING PROTEIN"/>
    <property type="match status" value="1"/>
</dbReference>
<dbReference type="Proteomes" id="UP000024837">
    <property type="component" value="Unassembled WGS sequence"/>
</dbReference>
<gene>
    <name evidence="1" type="ORF">DRE_00203</name>
</gene>
<evidence type="ECO:0000313" key="2">
    <source>
        <dbReference type="Proteomes" id="UP000024837"/>
    </source>
</evidence>
<accession>W7I991</accession>
<dbReference type="Pfam" id="PF11913">
    <property type="entry name" value="DUF3431"/>
    <property type="match status" value="1"/>
</dbReference>
<organism evidence="1 2">
    <name type="scientific">Drechslerella stenobrocha 248</name>
    <dbReference type="NCBI Taxonomy" id="1043628"/>
    <lineage>
        <taxon>Eukaryota</taxon>
        <taxon>Fungi</taxon>
        <taxon>Dikarya</taxon>
        <taxon>Ascomycota</taxon>
        <taxon>Pezizomycotina</taxon>
        <taxon>Orbiliomycetes</taxon>
        <taxon>Orbiliales</taxon>
        <taxon>Orbiliaceae</taxon>
        <taxon>Drechslerella</taxon>
    </lineage>
</organism>
<dbReference type="OrthoDB" id="426718at2759"/>
<dbReference type="AlphaFoldDB" id="W7I991"/>
<evidence type="ECO:0000313" key="1">
    <source>
        <dbReference type="EMBL" id="EWC48898.1"/>
    </source>
</evidence>
<dbReference type="HOGENOM" id="CLU_031559_2_1_1"/>
<name>W7I991_9PEZI</name>
<protein>
    <submittedName>
        <fullName evidence="1">Uncharacterized protein</fullName>
    </submittedName>
</protein>
<keyword evidence="2" id="KW-1185">Reference proteome</keyword>
<reference evidence="1 2" key="1">
    <citation type="submission" date="2013-05" db="EMBL/GenBank/DDBJ databases">
        <title>Drechslerella stenobrocha genome reveals carnivorous origination and mechanical trapping mechanism of predatory fungi.</title>
        <authorList>
            <person name="Liu X."/>
            <person name="Zhang W."/>
            <person name="Liu K."/>
        </authorList>
    </citation>
    <scope>NUCLEOTIDE SEQUENCE [LARGE SCALE GENOMIC DNA]</scope>
    <source>
        <strain evidence="1 2">248</strain>
    </source>
</reference>
<proteinExistence type="predicted"/>